<reference evidence="1 2" key="1">
    <citation type="submission" date="2019-09" db="EMBL/GenBank/DDBJ databases">
        <title>Genome sequencing of strain KACC 21233.</title>
        <authorList>
            <person name="Heo J."/>
            <person name="Kim S.-J."/>
            <person name="Kim J.-S."/>
            <person name="Hong S.-B."/>
            <person name="Kwon S.-W."/>
        </authorList>
    </citation>
    <scope>NUCLEOTIDE SEQUENCE [LARGE SCALE GENOMIC DNA]</scope>
    <source>
        <strain evidence="1 2">KACC 21233</strain>
    </source>
</reference>
<dbReference type="RefSeq" id="WP_149278593.1">
    <property type="nucleotide sequence ID" value="NZ_CP043506.1"/>
</dbReference>
<dbReference type="Proteomes" id="UP000324536">
    <property type="component" value="Chromosome"/>
</dbReference>
<gene>
    <name evidence="1" type="ORF">FLP30_03395</name>
</gene>
<keyword evidence="2" id="KW-1185">Reference proteome</keyword>
<sequence>MNDRIRLIAPALSRIWLTTPTTPAACPWQHAASTAIPSTGPEQTLPSLNPRFHNALQTLPIVGN</sequence>
<dbReference type="EMBL" id="CP043506">
    <property type="protein sequence ID" value="QEO16913.1"/>
    <property type="molecule type" value="Genomic_DNA"/>
</dbReference>
<accession>A0A5C1YLP2</accession>
<dbReference type="KEGG" id="acek:FLP30_03395"/>
<evidence type="ECO:0000313" key="1">
    <source>
        <dbReference type="EMBL" id="QEO16913.1"/>
    </source>
</evidence>
<protein>
    <submittedName>
        <fullName evidence="1">Uncharacterized protein</fullName>
    </submittedName>
</protein>
<dbReference type="AlphaFoldDB" id="A0A5C1YLP2"/>
<evidence type="ECO:0000313" key="2">
    <source>
        <dbReference type="Proteomes" id="UP000324536"/>
    </source>
</evidence>
<proteinExistence type="predicted"/>
<name>A0A5C1YLP2_9PROT</name>
<organism evidence="1 2">
    <name type="scientific">Acetobacter vaccinii</name>
    <dbReference type="NCBI Taxonomy" id="2592655"/>
    <lineage>
        <taxon>Bacteria</taxon>
        <taxon>Pseudomonadati</taxon>
        <taxon>Pseudomonadota</taxon>
        <taxon>Alphaproteobacteria</taxon>
        <taxon>Acetobacterales</taxon>
        <taxon>Acetobacteraceae</taxon>
        <taxon>Acetobacter</taxon>
    </lineage>
</organism>